<evidence type="ECO:0000313" key="5">
    <source>
        <dbReference type="Proteomes" id="UP000006352"/>
    </source>
</evidence>
<dbReference type="RefSeq" id="XP_012178346.1">
    <property type="nucleotide sequence ID" value="XM_012322956.1"/>
</dbReference>
<feature type="compositionally biased region" description="Pro residues" evidence="2">
    <location>
        <begin position="394"/>
        <end position="403"/>
    </location>
</feature>
<dbReference type="Pfam" id="PF00248">
    <property type="entry name" value="Aldo_ket_red"/>
    <property type="match status" value="1"/>
</dbReference>
<feature type="domain" description="NADP-dependent oxidoreductase" evidence="3">
    <location>
        <begin position="21"/>
        <end position="319"/>
    </location>
</feature>
<proteinExistence type="predicted"/>
<dbReference type="InterPro" id="IPR050791">
    <property type="entry name" value="Aldo-Keto_reductase"/>
</dbReference>
<dbReference type="HOGENOM" id="CLU_357535_0_0_1"/>
<dbReference type="GO" id="GO:0005737">
    <property type="term" value="C:cytoplasm"/>
    <property type="evidence" value="ECO:0007669"/>
    <property type="project" value="TreeGrafter"/>
</dbReference>
<dbReference type="EMBL" id="HE796913">
    <property type="protein sequence ID" value="CCL99063.1"/>
    <property type="molecule type" value="Genomic_DNA"/>
</dbReference>
<feature type="region of interest" description="Disordered" evidence="2">
    <location>
        <begin position="393"/>
        <end position="412"/>
    </location>
</feature>
<keyword evidence="1" id="KW-0560">Oxidoreductase</keyword>
<gene>
    <name evidence="4" type="ORF">FIBRA_01074</name>
</gene>
<evidence type="ECO:0000256" key="2">
    <source>
        <dbReference type="SAM" id="MobiDB-lite"/>
    </source>
</evidence>
<accession>J4G0S3</accession>
<dbReference type="Gene3D" id="3.20.20.100">
    <property type="entry name" value="NADP-dependent oxidoreductase domain"/>
    <property type="match status" value="1"/>
</dbReference>
<evidence type="ECO:0000256" key="1">
    <source>
        <dbReference type="ARBA" id="ARBA00023002"/>
    </source>
</evidence>
<protein>
    <recommendedName>
        <fullName evidence="3">NADP-dependent oxidoreductase domain-containing protein</fullName>
    </recommendedName>
</protein>
<name>J4G0S3_9APHY</name>
<dbReference type="PANTHER" id="PTHR43625:SF40">
    <property type="entry name" value="ALDO-KETO REDUCTASE YAKC [NADP(+)]"/>
    <property type="match status" value="1"/>
</dbReference>
<dbReference type="STRING" id="599839.J4G0S3"/>
<reference evidence="4 5" key="1">
    <citation type="journal article" date="2012" name="Appl. Environ. Microbiol.">
        <title>Short-read sequencing for genomic analysis of the brown rot fungus Fibroporia radiculosa.</title>
        <authorList>
            <person name="Tang J.D."/>
            <person name="Perkins A.D."/>
            <person name="Sonstegard T.S."/>
            <person name="Schroeder S.G."/>
            <person name="Burgess S.C."/>
            <person name="Diehl S.V."/>
        </authorList>
    </citation>
    <scope>NUCLEOTIDE SEQUENCE [LARGE SCALE GENOMIC DNA]</scope>
    <source>
        <strain evidence="4 5">TFFH 294</strain>
    </source>
</reference>
<evidence type="ECO:0000313" key="4">
    <source>
        <dbReference type="EMBL" id="CCL99063.1"/>
    </source>
</evidence>
<organism evidence="4 5">
    <name type="scientific">Fibroporia radiculosa</name>
    <dbReference type="NCBI Taxonomy" id="599839"/>
    <lineage>
        <taxon>Eukaryota</taxon>
        <taxon>Fungi</taxon>
        <taxon>Dikarya</taxon>
        <taxon>Basidiomycota</taxon>
        <taxon>Agaricomycotina</taxon>
        <taxon>Agaricomycetes</taxon>
        <taxon>Polyporales</taxon>
        <taxon>Fibroporiaceae</taxon>
        <taxon>Fibroporia</taxon>
    </lineage>
</organism>
<dbReference type="PANTHER" id="PTHR43625">
    <property type="entry name" value="AFLATOXIN B1 ALDEHYDE REDUCTASE"/>
    <property type="match status" value="1"/>
</dbReference>
<dbReference type="InParanoid" id="J4G0S3"/>
<dbReference type="GeneID" id="24093974"/>
<sequence>MLANKYPTRQLGRNGPTVSAIGYGAMGIGAWYGKTDEGEALETLTYAADRGLTFWDTADVYGTSEATLGKWFTSTGRRADIFLATKFGSFDTTPGVENQYKANSKPAYIRRQLESSLKELQTEWIDLYYQHRVDSEVPIEVVLETLRPYVESGKVKYLGLSECSIDVLRRAKAVSGVGEKVVAVQMEYSPFELGIESSGFVAAARELGVSIVAYSPLGRGLISGEYKSRKDFAKDDLRLIMPRFSEKNFPKNLELVDKFNKIATKYGATPSQATLAWILAQHPDFVPIPGTRSVRRLEENAKGAEIELKDEDVKALSAAINAADAHGARYPEAFANIWSDECIALSEWKGEQYGCRCPQSAFLDEDAGAALYRQQRWGVTVIIQAWQDFRVFPHSPPEQPGPVPKRVEDELPSAGPPLLRPKLGVDCDLVYDHFDPITHEDMDREVLQMFGPHEPKPIGYSPTDRRVHNYMRSLVYEDGKHAHASALIHALFEVTREISFDNVATPRRFRSYMMDEMTMQSHRQFREDFYTQVAKRADELLDQERAHKAFDRLVDTLNEVSLTSRPLVVLEFDGADQTGPGGAPATIILSCARVKLSGGGEQYSQKNEHKPACLSRRLPLETNSRAQAEKLDKLKLVEWHARSLLVLDDRLEWYWMMQNPDFDAPGALKSVFEDFVVDRGERGELPVMLLFTLARGVAVDPVNQDGVPKRRWVTISALLEGFFSRSSPNVDVLASHGYKVYWDCSKTHTQALQETFRTAKCTSPLSQDQRSETLRCGLSGALDG</sequence>
<keyword evidence="5" id="KW-1185">Reference proteome</keyword>
<evidence type="ECO:0000259" key="3">
    <source>
        <dbReference type="Pfam" id="PF00248"/>
    </source>
</evidence>
<dbReference type="OrthoDB" id="37537at2759"/>
<dbReference type="SUPFAM" id="SSF51430">
    <property type="entry name" value="NAD(P)-linked oxidoreductase"/>
    <property type="match status" value="1"/>
</dbReference>
<dbReference type="AlphaFoldDB" id="J4G0S3"/>
<dbReference type="InterPro" id="IPR023210">
    <property type="entry name" value="NADP_OxRdtase_dom"/>
</dbReference>
<dbReference type="InterPro" id="IPR036812">
    <property type="entry name" value="NAD(P)_OxRdtase_dom_sf"/>
</dbReference>
<dbReference type="Proteomes" id="UP000006352">
    <property type="component" value="Unassembled WGS sequence"/>
</dbReference>
<dbReference type="GO" id="GO:0016491">
    <property type="term" value="F:oxidoreductase activity"/>
    <property type="evidence" value="ECO:0007669"/>
    <property type="project" value="UniProtKB-KW"/>
</dbReference>